<organism evidence="4 5">
    <name type="scientific">Dictyobacter vulcani</name>
    <dbReference type="NCBI Taxonomy" id="2607529"/>
    <lineage>
        <taxon>Bacteria</taxon>
        <taxon>Bacillati</taxon>
        <taxon>Chloroflexota</taxon>
        <taxon>Ktedonobacteria</taxon>
        <taxon>Ktedonobacterales</taxon>
        <taxon>Dictyobacteraceae</taxon>
        <taxon>Dictyobacter</taxon>
    </lineage>
</organism>
<reference evidence="4 5" key="1">
    <citation type="submission" date="2019-10" db="EMBL/GenBank/DDBJ databases">
        <title>Dictyobacter vulcani sp. nov., within the class Ktedonobacteria, isolated from soil of volcanic Mt. Zao.</title>
        <authorList>
            <person name="Zheng Y."/>
            <person name="Wang C.M."/>
            <person name="Sakai Y."/>
            <person name="Abe K."/>
            <person name="Yokota A."/>
            <person name="Yabe S."/>
        </authorList>
    </citation>
    <scope>NUCLEOTIDE SEQUENCE [LARGE SCALE GENOMIC DNA]</scope>
    <source>
        <strain evidence="4 5">W12</strain>
    </source>
</reference>
<feature type="domain" description="Glycoside hydrolase family 42 N-terminal" evidence="3">
    <location>
        <begin position="484"/>
        <end position="608"/>
    </location>
</feature>
<dbReference type="PANTHER" id="PTHR36447">
    <property type="entry name" value="BETA-GALACTOSIDASE GANA"/>
    <property type="match status" value="1"/>
</dbReference>
<accession>A0A5J4KWM9</accession>
<gene>
    <name evidence="4" type="ORF">KDW_47010</name>
</gene>
<sequence length="1016" mass="114353">MPLLNTAHKEIIVFSDPTYPEWYEPATLAPLLPEQVRFVAANALQDALQDSCALFISFHGPYFPKDVWPALLAFLERGGNMAVFGGMPFTRPVRADGTIEAEQQAYTRQLYLGPFFALQPSETGLQLSAACTAAFLSPDQLRLESPEAGRYWSFYPKLTQVSDQQVDLGSAGPIDTTLTPLLYLDEVASKRGDSHFATLASLLDQQSGRFSGGRWLLSPWKPVHVQDWLTLGSAIKKFIVLAGQGATSLQVRSLEACYRPGETATCIVSARSNQAHSLTITVRSPHGDRLQTWRTELAASPYLQEARFTLPEPHQEAGLYKIEACFENEQGLTWRENSGFWSWDASLVEACSDLGLEAGRDYFYQRGVPFPLYGTTYMDSNIQRKFLSLPDPARWDHDFAQMKAAGVNVIRTGIWTAWRTMMPDRGRINESALRALDAFVMTACAHEIQVIFTFFSFYPPLFEGVNPWLDPRSLQGQQDFVALIARRYAGVQLISWDLINEPSFGAPAAIFSQRPLPNYDRFELSAFQTWLAERYTLEELQLRWRQTPADFSTWEQVSLPQAEDYGTDVRITDTRNMLKVMDYTFFSQDMFARWAELLYATIRAAGSTTLIGVGQDEARSRISPQFYAPSVDYGTTHPWWNYDEMLCDMLLDKHIARPNLIQEIGVMLVRDVDMLPMRSEEECAALLERKLIMGLIARGAGLIQWLWHINAYMTSDNENSIGLVRPDGSAKPELTVFYEVGRLMRELSGQIIEPEKVPATWVIIPYSQWFLRPDLAIEATQQAIRVLGYDLDTIPQMVGEQQLAALLEQDQQPQTIILPGVQHFDPRAWQALLIMVERGATLLVSGVLGHDQHNLISATGLDELDNQEQPTPRPVARYEQLHGLDGQDYQFSYPRDKMALIKKAHNSIREYTRGQGRIVWSGLPLEQSQSTDSIRAIYQQILGIISQSQQQDSPYVIARQTLRNGTLTLIVSEHSHPIQLELTGGIQISIAPGRAGAILTHNDGTTSSYGGIQINM</sequence>
<dbReference type="EMBL" id="BKZW01000002">
    <property type="protein sequence ID" value="GER90539.1"/>
    <property type="molecule type" value="Genomic_DNA"/>
</dbReference>
<keyword evidence="5" id="KW-1185">Reference proteome</keyword>
<dbReference type="AlphaFoldDB" id="A0A5J4KWM9"/>
<dbReference type="InterPro" id="IPR013529">
    <property type="entry name" value="Glyco_hydro_42_N"/>
</dbReference>
<dbReference type="Gene3D" id="3.20.20.80">
    <property type="entry name" value="Glycosidases"/>
    <property type="match status" value="1"/>
</dbReference>
<dbReference type="InterPro" id="IPR017853">
    <property type="entry name" value="GH"/>
</dbReference>
<name>A0A5J4KWM9_9CHLR</name>
<keyword evidence="2" id="KW-0326">Glycosidase</keyword>
<proteinExistence type="predicted"/>
<dbReference type="GO" id="GO:0004565">
    <property type="term" value="F:beta-galactosidase activity"/>
    <property type="evidence" value="ECO:0007669"/>
    <property type="project" value="InterPro"/>
</dbReference>
<dbReference type="InterPro" id="IPR003476">
    <property type="entry name" value="Glyco_hydro_42"/>
</dbReference>
<evidence type="ECO:0000259" key="3">
    <source>
        <dbReference type="Pfam" id="PF02449"/>
    </source>
</evidence>
<dbReference type="GO" id="GO:0009341">
    <property type="term" value="C:beta-galactosidase complex"/>
    <property type="evidence" value="ECO:0007669"/>
    <property type="project" value="InterPro"/>
</dbReference>
<evidence type="ECO:0000313" key="5">
    <source>
        <dbReference type="Proteomes" id="UP000326912"/>
    </source>
</evidence>
<dbReference type="Pfam" id="PF02449">
    <property type="entry name" value="Glyco_hydro_42"/>
    <property type="match status" value="1"/>
</dbReference>
<dbReference type="GO" id="GO:0005975">
    <property type="term" value="P:carbohydrate metabolic process"/>
    <property type="evidence" value="ECO:0007669"/>
    <property type="project" value="InterPro"/>
</dbReference>
<keyword evidence="1" id="KW-0378">Hydrolase</keyword>
<evidence type="ECO:0000256" key="2">
    <source>
        <dbReference type="ARBA" id="ARBA00023295"/>
    </source>
</evidence>
<dbReference type="Proteomes" id="UP000326912">
    <property type="component" value="Unassembled WGS sequence"/>
</dbReference>
<dbReference type="PANTHER" id="PTHR36447:SF1">
    <property type="entry name" value="BETA-GALACTOSIDASE GANA"/>
    <property type="match status" value="1"/>
</dbReference>
<evidence type="ECO:0000313" key="4">
    <source>
        <dbReference type="EMBL" id="GER90539.1"/>
    </source>
</evidence>
<comment type="caution">
    <text evidence="4">The sequence shown here is derived from an EMBL/GenBank/DDBJ whole genome shotgun (WGS) entry which is preliminary data.</text>
</comment>
<dbReference type="SUPFAM" id="SSF51445">
    <property type="entry name" value="(Trans)glycosidases"/>
    <property type="match status" value="1"/>
</dbReference>
<protein>
    <recommendedName>
        <fullName evidence="3">Glycoside hydrolase family 42 N-terminal domain-containing protein</fullName>
    </recommendedName>
</protein>
<evidence type="ECO:0000256" key="1">
    <source>
        <dbReference type="ARBA" id="ARBA00022801"/>
    </source>
</evidence>
<dbReference type="RefSeq" id="WP_151758271.1">
    <property type="nucleotide sequence ID" value="NZ_BKZW01000002.1"/>
</dbReference>